<dbReference type="Proteomes" id="UP000621859">
    <property type="component" value="Unassembled WGS sequence"/>
</dbReference>
<protein>
    <submittedName>
        <fullName evidence="3">Uncharacterized protein</fullName>
    </submittedName>
</protein>
<feature type="signal peptide" evidence="2">
    <location>
        <begin position="1"/>
        <end position="23"/>
    </location>
</feature>
<evidence type="ECO:0000313" key="3">
    <source>
        <dbReference type="EMBL" id="GGP27034.1"/>
    </source>
</evidence>
<proteinExistence type="predicted"/>
<comment type="caution">
    <text evidence="3">The sequence shown here is derived from an EMBL/GenBank/DDBJ whole genome shotgun (WGS) entry which is preliminary data.</text>
</comment>
<evidence type="ECO:0000256" key="2">
    <source>
        <dbReference type="SAM" id="SignalP"/>
    </source>
</evidence>
<keyword evidence="2" id="KW-0732">Signal</keyword>
<name>A0ABQ2PN57_9NEIS</name>
<feature type="chain" id="PRO_5047049633" evidence="2">
    <location>
        <begin position="24"/>
        <end position="86"/>
    </location>
</feature>
<evidence type="ECO:0000313" key="4">
    <source>
        <dbReference type="Proteomes" id="UP000621859"/>
    </source>
</evidence>
<reference evidence="4" key="1">
    <citation type="journal article" date="2019" name="Int. J. Syst. Evol. Microbiol.">
        <title>The Global Catalogue of Microorganisms (GCM) 10K type strain sequencing project: providing services to taxonomists for standard genome sequencing and annotation.</title>
        <authorList>
            <consortium name="The Broad Institute Genomics Platform"/>
            <consortium name="The Broad Institute Genome Sequencing Center for Infectious Disease"/>
            <person name="Wu L."/>
            <person name="Ma J."/>
        </authorList>
    </citation>
    <scope>NUCLEOTIDE SEQUENCE [LARGE SCALE GENOMIC DNA]</scope>
    <source>
        <strain evidence="4">CGMCC 1.8860</strain>
    </source>
</reference>
<feature type="region of interest" description="Disordered" evidence="1">
    <location>
        <begin position="33"/>
        <end position="86"/>
    </location>
</feature>
<evidence type="ECO:0000256" key="1">
    <source>
        <dbReference type="SAM" id="MobiDB-lite"/>
    </source>
</evidence>
<dbReference type="RefSeq" id="WP_188695092.1">
    <property type="nucleotide sequence ID" value="NZ_BMLY01000004.1"/>
</dbReference>
<feature type="compositionally biased region" description="Basic residues" evidence="1">
    <location>
        <begin position="63"/>
        <end position="77"/>
    </location>
</feature>
<sequence>MKKILIAGLLLALQSTHCATALAAEIAVHPYNQDHARAQPPAHTAAKEPGRRTAPGDVPAREAKKKGQQTGNRKGKRCQNSSFCWR</sequence>
<dbReference type="EMBL" id="BMLY01000004">
    <property type="protein sequence ID" value="GGP27034.1"/>
    <property type="molecule type" value="Genomic_DNA"/>
</dbReference>
<organism evidence="3 4">
    <name type="scientific">Silvimonas amylolytica</name>
    <dbReference type="NCBI Taxonomy" id="449663"/>
    <lineage>
        <taxon>Bacteria</taxon>
        <taxon>Pseudomonadati</taxon>
        <taxon>Pseudomonadota</taxon>
        <taxon>Betaproteobacteria</taxon>
        <taxon>Neisseriales</taxon>
        <taxon>Chitinibacteraceae</taxon>
        <taxon>Silvimonas</taxon>
    </lineage>
</organism>
<keyword evidence="4" id="KW-1185">Reference proteome</keyword>
<accession>A0ABQ2PN57</accession>
<gene>
    <name evidence="3" type="ORF">GCM10010971_28530</name>
</gene>